<dbReference type="InterPro" id="IPR006911">
    <property type="entry name" value="ARM-rpt_dom"/>
</dbReference>
<dbReference type="SUPFAM" id="SSF48371">
    <property type="entry name" value="ARM repeat"/>
    <property type="match status" value="1"/>
</dbReference>
<dbReference type="PANTHER" id="PTHR46043:SF2">
    <property type="entry name" value="ARM REPEAT SUPERFAMILY PROTEIN"/>
    <property type="match status" value="1"/>
</dbReference>
<sequence length="116" mass="12309">MRLQIGEGNVGYLISLLEVSNQPLIQEQAVLAVSILASSSKYLRRIIFEEGGLGPLLRILETGSIPLKEKATISVEAITVDPENVWAILAYDGVAVLIEACRSRRGRGCGDSGGGG</sequence>
<dbReference type="PANTHER" id="PTHR46043">
    <property type="entry name" value="ARM REPEAT SUPERFAMILY PROTEIN"/>
    <property type="match status" value="1"/>
</dbReference>
<dbReference type="InterPro" id="IPR016024">
    <property type="entry name" value="ARM-type_fold"/>
</dbReference>
<dbReference type="InterPro" id="IPR011989">
    <property type="entry name" value="ARM-like"/>
</dbReference>
<protein>
    <recommendedName>
        <fullName evidence="1">Armadillo repeat-containing domain-containing protein</fullName>
    </recommendedName>
</protein>
<dbReference type="Pfam" id="PF04826">
    <property type="entry name" value="Arm_2"/>
    <property type="match status" value="1"/>
</dbReference>
<gene>
    <name evidence="2" type="ORF">V6N12_040286</name>
</gene>
<evidence type="ECO:0000313" key="3">
    <source>
        <dbReference type="Proteomes" id="UP001472677"/>
    </source>
</evidence>
<proteinExistence type="predicted"/>
<name>A0ABR2E389_9ROSI</name>
<evidence type="ECO:0000313" key="2">
    <source>
        <dbReference type="EMBL" id="KAK8551655.1"/>
    </source>
</evidence>
<dbReference type="Proteomes" id="UP001472677">
    <property type="component" value="Unassembled WGS sequence"/>
</dbReference>
<accession>A0ABR2E389</accession>
<feature type="domain" description="Armadillo repeat-containing" evidence="1">
    <location>
        <begin position="12"/>
        <end position="88"/>
    </location>
</feature>
<keyword evidence="3" id="KW-1185">Reference proteome</keyword>
<dbReference type="Gene3D" id="1.25.10.10">
    <property type="entry name" value="Leucine-rich Repeat Variant"/>
    <property type="match status" value="1"/>
</dbReference>
<comment type="caution">
    <text evidence="2">The sequence shown here is derived from an EMBL/GenBank/DDBJ whole genome shotgun (WGS) entry which is preliminary data.</text>
</comment>
<dbReference type="EMBL" id="JBBPBM010000020">
    <property type="protein sequence ID" value="KAK8551655.1"/>
    <property type="molecule type" value="Genomic_DNA"/>
</dbReference>
<evidence type="ECO:0000259" key="1">
    <source>
        <dbReference type="Pfam" id="PF04826"/>
    </source>
</evidence>
<organism evidence="2 3">
    <name type="scientific">Hibiscus sabdariffa</name>
    <name type="common">roselle</name>
    <dbReference type="NCBI Taxonomy" id="183260"/>
    <lineage>
        <taxon>Eukaryota</taxon>
        <taxon>Viridiplantae</taxon>
        <taxon>Streptophyta</taxon>
        <taxon>Embryophyta</taxon>
        <taxon>Tracheophyta</taxon>
        <taxon>Spermatophyta</taxon>
        <taxon>Magnoliopsida</taxon>
        <taxon>eudicotyledons</taxon>
        <taxon>Gunneridae</taxon>
        <taxon>Pentapetalae</taxon>
        <taxon>rosids</taxon>
        <taxon>malvids</taxon>
        <taxon>Malvales</taxon>
        <taxon>Malvaceae</taxon>
        <taxon>Malvoideae</taxon>
        <taxon>Hibiscus</taxon>
    </lineage>
</organism>
<reference evidence="2 3" key="1">
    <citation type="journal article" date="2024" name="G3 (Bethesda)">
        <title>Genome assembly of Hibiscus sabdariffa L. provides insights into metabolisms of medicinal natural products.</title>
        <authorList>
            <person name="Kim T."/>
        </authorList>
    </citation>
    <scope>NUCLEOTIDE SEQUENCE [LARGE SCALE GENOMIC DNA]</scope>
    <source>
        <strain evidence="2">TK-2024</strain>
        <tissue evidence="2">Old leaves</tissue>
    </source>
</reference>